<name>A0A6M0P5D2_9BACI</name>
<keyword evidence="5 8" id="KW-1133">Transmembrane helix</keyword>
<evidence type="ECO:0000256" key="6">
    <source>
        <dbReference type="ARBA" id="ARBA00023136"/>
    </source>
</evidence>
<keyword evidence="6 8" id="KW-0472">Membrane</keyword>
<evidence type="ECO:0000256" key="7">
    <source>
        <dbReference type="RuleBase" id="RU362091"/>
    </source>
</evidence>
<gene>
    <name evidence="9" type="ORF">G4D61_00860</name>
</gene>
<evidence type="ECO:0000256" key="4">
    <source>
        <dbReference type="ARBA" id="ARBA00022692"/>
    </source>
</evidence>
<proteinExistence type="inferred from homology"/>
<dbReference type="GO" id="GO:0005886">
    <property type="term" value="C:plasma membrane"/>
    <property type="evidence" value="ECO:0007669"/>
    <property type="project" value="TreeGrafter"/>
</dbReference>
<dbReference type="PROSITE" id="PS50283">
    <property type="entry name" value="NA_SOLUT_SYMP_3"/>
    <property type="match status" value="1"/>
</dbReference>
<dbReference type="AlphaFoldDB" id="A0A6M0P5D2"/>
<dbReference type="InterPro" id="IPR050277">
    <property type="entry name" value="Sodium:Solute_Symporter"/>
</dbReference>
<dbReference type="PANTHER" id="PTHR48086">
    <property type="entry name" value="SODIUM/PROLINE SYMPORTER-RELATED"/>
    <property type="match status" value="1"/>
</dbReference>
<keyword evidence="3" id="KW-0813">Transport</keyword>
<dbReference type="InterPro" id="IPR001734">
    <property type="entry name" value="Na/solute_symporter"/>
</dbReference>
<feature type="transmembrane region" description="Helical" evidence="8">
    <location>
        <begin position="6"/>
        <end position="22"/>
    </location>
</feature>
<organism evidence="9 10">
    <name type="scientific">Heyndrickxia ginsengihumi</name>
    <dbReference type="NCBI Taxonomy" id="363870"/>
    <lineage>
        <taxon>Bacteria</taxon>
        <taxon>Bacillati</taxon>
        <taxon>Bacillota</taxon>
        <taxon>Bacilli</taxon>
        <taxon>Bacillales</taxon>
        <taxon>Bacillaceae</taxon>
        <taxon>Heyndrickxia</taxon>
    </lineage>
</organism>
<evidence type="ECO:0000256" key="5">
    <source>
        <dbReference type="ARBA" id="ARBA00022989"/>
    </source>
</evidence>
<feature type="transmembrane region" description="Helical" evidence="8">
    <location>
        <begin position="116"/>
        <end position="136"/>
    </location>
</feature>
<dbReference type="Gene3D" id="1.20.1730.10">
    <property type="entry name" value="Sodium/glucose cotransporter"/>
    <property type="match status" value="1"/>
</dbReference>
<comment type="subcellular location">
    <subcellularLocation>
        <location evidence="1">Membrane</location>
        <topology evidence="1">Multi-pass membrane protein</topology>
    </subcellularLocation>
</comment>
<keyword evidence="4 8" id="KW-0812">Transmembrane</keyword>
<feature type="transmembrane region" description="Helical" evidence="8">
    <location>
        <begin position="457"/>
        <end position="476"/>
    </location>
</feature>
<feature type="transmembrane region" description="Helical" evidence="8">
    <location>
        <begin position="233"/>
        <end position="250"/>
    </location>
</feature>
<sequence length="492" mass="53324">MNSALIIIFAVIVLSILLGIRAKKGKDMSLEQWSVGGRGFGSLFVFLLMAGEIYTTFTFLGGSGWAYGTGGPTYYIISYGAISYILSYFLLPKIWKYAKENDLLSQSDFFVAKYNSPYLGIFVSLIGVVGMVPYFITQLKGLGLIVSQASYGSISPTTAIWIGAIAVTIYVMISGIHGSAWTAIAKDFLILAIVLFLGIYLPVHYYGGIHQMFEAIQAKKPEFLALPQQGQSASWFISTVLLTAFGFYMWPHTFGSSYSAKNANVFRKNAVIMPLYSLILLFVFFVGFAAILKVPGLTGGDTDLALLKISIKTFDPWLIGIIGAAGVLTALVPGSLILMSSATLLSKNIYKVLHPKASDKQVERTAKWLVPVVALITVYYTINGGDTIVALLLMGYSLVTQLFPALLFSLMKNNFVTKYGAFAGMATGVAAVAYVTISNNTVGTLLPFLPQVVKDLNVGIIAMIINLFFLVVVSLATKPLMASQPTTIEIQK</sequence>
<evidence type="ECO:0000256" key="1">
    <source>
        <dbReference type="ARBA" id="ARBA00004141"/>
    </source>
</evidence>
<feature type="transmembrane region" description="Helical" evidence="8">
    <location>
        <begin position="271"/>
        <end position="292"/>
    </location>
</feature>
<feature type="transmembrane region" description="Helical" evidence="8">
    <location>
        <begin position="388"/>
        <end position="407"/>
    </location>
</feature>
<feature type="transmembrane region" description="Helical" evidence="8">
    <location>
        <begin position="419"/>
        <end position="437"/>
    </location>
</feature>
<dbReference type="EMBL" id="JAAIWK010000001">
    <property type="protein sequence ID" value="NEY18518.1"/>
    <property type="molecule type" value="Genomic_DNA"/>
</dbReference>
<feature type="transmembrane region" description="Helical" evidence="8">
    <location>
        <begin position="188"/>
        <end position="207"/>
    </location>
</feature>
<dbReference type="GO" id="GO:0022857">
    <property type="term" value="F:transmembrane transporter activity"/>
    <property type="evidence" value="ECO:0007669"/>
    <property type="project" value="InterPro"/>
</dbReference>
<feature type="transmembrane region" description="Helical" evidence="8">
    <location>
        <begin position="317"/>
        <end position="345"/>
    </location>
</feature>
<protein>
    <submittedName>
        <fullName evidence="9">Sodium:solute symporter</fullName>
    </submittedName>
</protein>
<dbReference type="CDD" id="cd10322">
    <property type="entry name" value="SLC5sbd"/>
    <property type="match status" value="1"/>
</dbReference>
<feature type="transmembrane region" description="Helical" evidence="8">
    <location>
        <begin position="156"/>
        <end position="176"/>
    </location>
</feature>
<accession>A0A6M0P5D2</accession>
<dbReference type="PANTHER" id="PTHR48086:SF8">
    <property type="entry name" value="MONOCARBOXYLIC ACID PERMEASE"/>
    <property type="match status" value="1"/>
</dbReference>
<evidence type="ECO:0000313" key="9">
    <source>
        <dbReference type="EMBL" id="NEY18518.1"/>
    </source>
</evidence>
<comment type="caution">
    <text evidence="9">The sequence shown here is derived from an EMBL/GenBank/DDBJ whole genome shotgun (WGS) entry which is preliminary data.</text>
</comment>
<keyword evidence="10" id="KW-1185">Reference proteome</keyword>
<reference evidence="9 10" key="1">
    <citation type="submission" date="2020-02" db="EMBL/GenBank/DDBJ databases">
        <authorList>
            <person name="Feng H."/>
        </authorList>
    </citation>
    <scope>NUCLEOTIDE SEQUENCE [LARGE SCALE GENOMIC DNA]</scope>
    <source>
        <strain evidence="9 10">Gsoil 114</strain>
    </source>
</reference>
<feature type="transmembrane region" description="Helical" evidence="8">
    <location>
        <begin position="43"/>
        <end position="67"/>
    </location>
</feature>
<dbReference type="RefSeq" id="WP_163173002.1">
    <property type="nucleotide sequence ID" value="NZ_JAAIWK010000001.1"/>
</dbReference>
<evidence type="ECO:0000256" key="2">
    <source>
        <dbReference type="ARBA" id="ARBA00006434"/>
    </source>
</evidence>
<evidence type="ECO:0000256" key="8">
    <source>
        <dbReference type="SAM" id="Phobius"/>
    </source>
</evidence>
<evidence type="ECO:0000313" key="10">
    <source>
        <dbReference type="Proteomes" id="UP000476934"/>
    </source>
</evidence>
<evidence type="ECO:0000256" key="3">
    <source>
        <dbReference type="ARBA" id="ARBA00022448"/>
    </source>
</evidence>
<reference evidence="9 10" key="2">
    <citation type="submission" date="2020-03" db="EMBL/GenBank/DDBJ databases">
        <title>Bacillus aquiflavi sp. nov., isolated from yellow water of strong flavor Chinese baijiu in Yibin region of China.</title>
        <authorList>
            <person name="Xie J."/>
        </authorList>
    </citation>
    <scope>NUCLEOTIDE SEQUENCE [LARGE SCALE GENOMIC DNA]</scope>
    <source>
        <strain evidence="9 10">Gsoil 114</strain>
    </source>
</reference>
<comment type="similarity">
    <text evidence="2 7">Belongs to the sodium:solute symporter (SSF) (TC 2.A.21) family.</text>
</comment>
<dbReference type="Pfam" id="PF00474">
    <property type="entry name" value="SSF"/>
    <property type="match status" value="1"/>
</dbReference>
<dbReference type="Proteomes" id="UP000476934">
    <property type="component" value="Unassembled WGS sequence"/>
</dbReference>
<dbReference type="InterPro" id="IPR038377">
    <property type="entry name" value="Na/Glc_symporter_sf"/>
</dbReference>
<feature type="transmembrane region" description="Helical" evidence="8">
    <location>
        <begin position="366"/>
        <end position="382"/>
    </location>
</feature>
<feature type="transmembrane region" description="Helical" evidence="8">
    <location>
        <begin position="73"/>
        <end position="95"/>
    </location>
</feature>